<dbReference type="Pfam" id="PF02120">
    <property type="entry name" value="Flg_hook"/>
    <property type="match status" value="1"/>
</dbReference>
<evidence type="ECO:0000313" key="4">
    <source>
        <dbReference type="Proteomes" id="UP000278962"/>
    </source>
</evidence>
<dbReference type="PRINTS" id="PR01217">
    <property type="entry name" value="PRICHEXTENSN"/>
</dbReference>
<keyword evidence="3" id="KW-0966">Cell projection</keyword>
<feature type="compositionally biased region" description="Low complexity" evidence="1">
    <location>
        <begin position="170"/>
        <end position="192"/>
    </location>
</feature>
<feature type="compositionally biased region" description="Low complexity" evidence="1">
    <location>
        <begin position="271"/>
        <end position="285"/>
    </location>
</feature>
<feature type="compositionally biased region" description="Low complexity" evidence="1">
    <location>
        <begin position="109"/>
        <end position="130"/>
    </location>
</feature>
<protein>
    <submittedName>
        <fullName evidence="3">Flagellar hook-length control protein FliK</fullName>
    </submittedName>
</protein>
<evidence type="ECO:0000256" key="1">
    <source>
        <dbReference type="SAM" id="MobiDB-lite"/>
    </source>
</evidence>
<dbReference type="Proteomes" id="UP000278962">
    <property type="component" value="Unassembled WGS sequence"/>
</dbReference>
<reference evidence="3 4" key="1">
    <citation type="submission" date="2018-10" db="EMBL/GenBank/DDBJ databases">
        <title>Genomic Encyclopedia of Archaeal and Bacterial Type Strains, Phase II (KMG-II): from individual species to whole genera.</title>
        <authorList>
            <person name="Goeker M."/>
        </authorList>
    </citation>
    <scope>NUCLEOTIDE SEQUENCE [LARGE SCALE GENOMIC DNA]</scope>
    <source>
        <strain evidence="3 4">DSM 14954</strain>
    </source>
</reference>
<sequence length="452" mass="45818">MTTDRPTAQPRAVALPQRASSPLAGRQPDAPADAFSALLGAATPRADDAPRSEPRGRRDDGPRTTRRDDVSRPADAPKDEPKAADAPTEPTTEEPTEPQPRLVTPDLFALPLAGPLATTPALPTTPAAPGVAVDGEGQATPQPTLPTFTPANLALTGQVPASDPATQGEPLTGAPAPAPTPAAGTPGGIPLPFLAGLTPASQADVPAVELPTTPPTPAAPTADASAAPQPDAAWALPQGGEQASSDTPQQQNPQAGSQTAQSTLQAKPADAPAQSTAAQPLTPTAPVAPAPPTSAPVATERAVPLYRAPETAAALIRIAADRGITHAKLHLRPVELGGIEVRLKTTPQGVTAQLVADSAEAAKLLTQAADDLRRDLADRDVNLLSLDVSTQQQFQDQQAGQTQADIFGDDYLPGGARALRFGPQGDAGLAEAPAPADTSLVLPNGVLVDVLA</sequence>
<feature type="compositionally biased region" description="Polar residues" evidence="1">
    <location>
        <begin position="139"/>
        <end position="150"/>
    </location>
</feature>
<keyword evidence="3" id="KW-0969">Cilium</keyword>
<keyword evidence="3" id="KW-0282">Flagellum</keyword>
<dbReference type="InterPro" id="IPR021136">
    <property type="entry name" value="Flagellar_hook_control-like_C"/>
</dbReference>
<gene>
    <name evidence="3" type="ORF">C8N24_2233</name>
</gene>
<dbReference type="EMBL" id="RBIL01000001">
    <property type="protein sequence ID" value="RKQ92387.1"/>
    <property type="molecule type" value="Genomic_DNA"/>
</dbReference>
<dbReference type="PANTHER" id="PTHR37533">
    <property type="entry name" value="FLAGELLAR HOOK-LENGTH CONTROL PROTEIN"/>
    <property type="match status" value="1"/>
</dbReference>
<feature type="region of interest" description="Disordered" evidence="1">
    <location>
        <begin position="1"/>
        <end position="296"/>
    </location>
</feature>
<dbReference type="OrthoDB" id="5245209at2"/>
<organism evidence="3 4">
    <name type="scientific">Solirubrobacter pauli</name>
    <dbReference type="NCBI Taxonomy" id="166793"/>
    <lineage>
        <taxon>Bacteria</taxon>
        <taxon>Bacillati</taxon>
        <taxon>Actinomycetota</taxon>
        <taxon>Thermoleophilia</taxon>
        <taxon>Solirubrobacterales</taxon>
        <taxon>Solirubrobacteraceae</taxon>
        <taxon>Solirubrobacter</taxon>
    </lineage>
</organism>
<evidence type="ECO:0000259" key="2">
    <source>
        <dbReference type="Pfam" id="PF02120"/>
    </source>
</evidence>
<feature type="compositionally biased region" description="Basic and acidic residues" evidence="1">
    <location>
        <begin position="45"/>
        <end position="83"/>
    </location>
</feature>
<dbReference type="Gene3D" id="3.30.750.140">
    <property type="match status" value="1"/>
</dbReference>
<dbReference type="InterPro" id="IPR052563">
    <property type="entry name" value="FliK"/>
</dbReference>
<feature type="domain" description="Flagellar hook-length control protein-like C-terminal" evidence="2">
    <location>
        <begin position="320"/>
        <end position="396"/>
    </location>
</feature>
<feature type="compositionally biased region" description="Polar residues" evidence="1">
    <location>
        <begin position="241"/>
        <end position="265"/>
    </location>
</feature>
<accession>A0A660LBF4</accession>
<dbReference type="CDD" id="cd17470">
    <property type="entry name" value="T3SS_Flik_C"/>
    <property type="match status" value="1"/>
</dbReference>
<dbReference type="RefSeq" id="WP_121250088.1">
    <property type="nucleotide sequence ID" value="NZ_RBIL01000001.1"/>
</dbReference>
<dbReference type="InterPro" id="IPR038610">
    <property type="entry name" value="FliK-like_C_sf"/>
</dbReference>
<evidence type="ECO:0000313" key="3">
    <source>
        <dbReference type="EMBL" id="RKQ92387.1"/>
    </source>
</evidence>
<keyword evidence="4" id="KW-1185">Reference proteome</keyword>
<dbReference type="AlphaFoldDB" id="A0A660LBF4"/>
<name>A0A660LBF4_9ACTN</name>
<proteinExistence type="predicted"/>
<comment type="caution">
    <text evidence="3">The sequence shown here is derived from an EMBL/GenBank/DDBJ whole genome shotgun (WGS) entry which is preliminary data.</text>
</comment>
<dbReference type="PANTHER" id="PTHR37533:SF2">
    <property type="entry name" value="FLAGELLAR HOOK-LENGTH CONTROL PROTEIN"/>
    <property type="match status" value="1"/>
</dbReference>
<feature type="compositionally biased region" description="Low complexity" evidence="1">
    <location>
        <begin position="219"/>
        <end position="237"/>
    </location>
</feature>